<reference evidence="2 3" key="1">
    <citation type="journal article" date="2019" name="Int. J. Syst. Evol. Microbiol.">
        <title>The Global Catalogue of Microorganisms (GCM) 10K type strain sequencing project: providing services to taxonomists for standard genome sequencing and annotation.</title>
        <authorList>
            <consortium name="The Broad Institute Genomics Platform"/>
            <consortium name="The Broad Institute Genome Sequencing Center for Infectious Disease"/>
            <person name="Wu L."/>
            <person name="Ma J."/>
        </authorList>
    </citation>
    <scope>NUCLEOTIDE SEQUENCE [LARGE SCALE GENOMIC DNA]</scope>
    <source>
        <strain evidence="2 3">JCM 16373</strain>
    </source>
</reference>
<protein>
    <submittedName>
        <fullName evidence="2">Uncharacterized protein</fullName>
    </submittedName>
</protein>
<accession>A0ABN3QED8</accession>
<keyword evidence="3" id="KW-1185">Reference proteome</keyword>
<sequence>MPSNDDLPTNVSDLSPQQREALEERWEYLANPSRKGLRGSDPHLHQVFEEAAAADGLDHNREDYIREHAGWRTERMGGTNMANTLLLESVYQLGMTFGQEVRSRGSKDALLQDRLNHVHAFLAPRPGSGYTPGAARAHRPSDPAPEYSPTPPPGHSAEQPPPPPYRGQQNVPGPPARPSSQGRGR</sequence>
<evidence type="ECO:0000313" key="2">
    <source>
        <dbReference type="EMBL" id="GAA2624268.1"/>
    </source>
</evidence>
<feature type="compositionally biased region" description="Pro residues" evidence="1">
    <location>
        <begin position="142"/>
        <end position="165"/>
    </location>
</feature>
<feature type="region of interest" description="Disordered" evidence="1">
    <location>
        <begin position="122"/>
        <end position="185"/>
    </location>
</feature>
<organism evidence="2 3">
    <name type="scientific">Streptomyces axinellae</name>
    <dbReference type="NCBI Taxonomy" id="552788"/>
    <lineage>
        <taxon>Bacteria</taxon>
        <taxon>Bacillati</taxon>
        <taxon>Actinomycetota</taxon>
        <taxon>Actinomycetes</taxon>
        <taxon>Kitasatosporales</taxon>
        <taxon>Streptomycetaceae</taxon>
        <taxon>Streptomyces</taxon>
    </lineage>
</organism>
<proteinExistence type="predicted"/>
<comment type="caution">
    <text evidence="2">The sequence shown here is derived from an EMBL/GenBank/DDBJ whole genome shotgun (WGS) entry which is preliminary data.</text>
</comment>
<dbReference type="RefSeq" id="WP_344568000.1">
    <property type="nucleotide sequence ID" value="NZ_BAAARJ010000014.1"/>
</dbReference>
<evidence type="ECO:0000256" key="1">
    <source>
        <dbReference type="SAM" id="MobiDB-lite"/>
    </source>
</evidence>
<dbReference type="Proteomes" id="UP001501447">
    <property type="component" value="Unassembled WGS sequence"/>
</dbReference>
<dbReference type="EMBL" id="BAAARJ010000014">
    <property type="protein sequence ID" value="GAA2624268.1"/>
    <property type="molecule type" value="Genomic_DNA"/>
</dbReference>
<gene>
    <name evidence="2" type="ORF">GCM10009863_43420</name>
</gene>
<name>A0ABN3QED8_9ACTN</name>
<evidence type="ECO:0000313" key="3">
    <source>
        <dbReference type="Proteomes" id="UP001501447"/>
    </source>
</evidence>